<feature type="compositionally biased region" description="Basic residues" evidence="10">
    <location>
        <begin position="356"/>
        <end position="366"/>
    </location>
</feature>
<dbReference type="InterPro" id="IPR045122">
    <property type="entry name" value="Csc1-like"/>
</dbReference>
<dbReference type="Pfam" id="PF14703">
    <property type="entry name" value="PHM7_cyt"/>
    <property type="match status" value="2"/>
</dbReference>
<evidence type="ECO:0000256" key="3">
    <source>
        <dbReference type="ARBA" id="ARBA00022448"/>
    </source>
</evidence>
<gene>
    <name evidence="15" type="ORF">RHSIM_Rhsim08G0072300</name>
</gene>
<feature type="region of interest" description="Disordered" evidence="10">
    <location>
        <begin position="318"/>
        <end position="434"/>
    </location>
</feature>
<feature type="transmembrane region" description="Helical" evidence="11">
    <location>
        <begin position="6"/>
        <end position="27"/>
    </location>
</feature>
<keyword evidence="9" id="KW-0407">Ion channel</keyword>
<dbReference type="EMBL" id="WJXA01000008">
    <property type="protein sequence ID" value="KAF7136129.1"/>
    <property type="molecule type" value="Genomic_DNA"/>
</dbReference>
<comment type="subcellular location">
    <subcellularLocation>
        <location evidence="1">Membrane</location>
        <topology evidence="1">Multi-pass membrane protein</topology>
    </subcellularLocation>
</comment>
<evidence type="ECO:0000256" key="5">
    <source>
        <dbReference type="ARBA" id="ARBA00022837"/>
    </source>
</evidence>
<comment type="caution">
    <text evidence="15">The sequence shown here is derived from an EMBL/GenBank/DDBJ whole genome shotgun (WGS) entry which is preliminary data.</text>
</comment>
<feature type="domain" description="CSC1/OSCA1-like 7TM region" evidence="12">
    <location>
        <begin position="517"/>
        <end position="782"/>
    </location>
</feature>
<evidence type="ECO:0000256" key="7">
    <source>
        <dbReference type="ARBA" id="ARBA00023065"/>
    </source>
</evidence>
<feature type="transmembrane region" description="Helical" evidence="11">
    <location>
        <begin position="97"/>
        <end position="116"/>
    </location>
</feature>
<evidence type="ECO:0000256" key="8">
    <source>
        <dbReference type="ARBA" id="ARBA00023136"/>
    </source>
</evidence>
<keyword evidence="16" id="KW-1185">Reference proteome</keyword>
<protein>
    <submittedName>
        <fullName evidence="15">Uncharacterized protein</fullName>
    </submittedName>
</protein>
<dbReference type="GO" id="GO:0005886">
    <property type="term" value="C:plasma membrane"/>
    <property type="evidence" value="ECO:0007669"/>
    <property type="project" value="TreeGrafter"/>
</dbReference>
<dbReference type="AlphaFoldDB" id="A0A834GIY6"/>
<evidence type="ECO:0000259" key="12">
    <source>
        <dbReference type="Pfam" id="PF02714"/>
    </source>
</evidence>
<evidence type="ECO:0000256" key="9">
    <source>
        <dbReference type="ARBA" id="ARBA00023303"/>
    </source>
</evidence>
<dbReference type="PANTHER" id="PTHR13018:SF109">
    <property type="entry name" value="CSC1-LIKE PROTEIN HYP1"/>
    <property type="match status" value="1"/>
</dbReference>
<sequence length="875" mass="99124">MILSALLTSVGINLALCLVYFTLYSILRKQPGNVVVYEPRWVAEEKSQKRSFFNLERLLASPSWVGRAWKLSEEELLSISGLDAVVFMRIFIFSLKVFTFAGIIGVFILLPINFVGNQLSIDFSDLTNKSLDSFSISNVDDGSNWLWFHFSAVYIFTAFVCYLLYTEYDYISSKRIACFYASKPQPHQFTVLVRSIPVSSGSSVTESVESFFTEYHSSTYLSHSVVRQTGKIQRLLVSMEALFFYFLFCWETVDFLTLLSVANVVMISQRDAEKWYKRLVKLKATNRTHKRFGRDGFLGLFGRKVDLLDHYGKKLQDKEDNVRMEQSSAVEKPLTVRNPPSTLENLAPNPRNPSFHPRRHLSHSRRPPPATLAARTPAPAGPPPFTPDAFNPVNPYHLAHPDSTQCPATTAAHCPASGNPRRPSPSLRRPSPPVASLRRPLWVRTKVLFHLSLEPIHQHPEVPAAFVSFKSRYGAAAAVHIEQGVNPIEWVTELAPEPHDVHWPFFSASFLRRWICKIMVIIACIVLTVLFLIPVVIVQGLTNLDQLETWFPFLSSLLSITFVSEVITGYLPSLILQMFQRFVPPVMIMLSSVQGYNALSQIQKSACFKYLWFTIWNIFFANVLSGSALYQVNVFLEPKEIPLVLAEAVPAQASFFIAYVVTSGWTSTGSELFRLFPLISSFMQKKFAGKDDDDFEVPSVPYHGQIPKIVFFGLLGVTYFFLAPLILPFLLVYYCLGYIVFRNQLLNVYAPKFETGGTFWPIVHGSMIFSLVLMHIIAIGIFGLKELPLASIFCVPLPFLTLLFHDYCQKRFLPIFKAYPAECLIKKDHDDQNDPSMPEFLDKLVTAYRDPALMPINYSGRSDGHDSLLQHAAEV</sequence>
<organism evidence="15 16">
    <name type="scientific">Rhododendron simsii</name>
    <name type="common">Sims's rhododendron</name>
    <dbReference type="NCBI Taxonomy" id="118357"/>
    <lineage>
        <taxon>Eukaryota</taxon>
        <taxon>Viridiplantae</taxon>
        <taxon>Streptophyta</taxon>
        <taxon>Embryophyta</taxon>
        <taxon>Tracheophyta</taxon>
        <taxon>Spermatophyta</taxon>
        <taxon>Magnoliopsida</taxon>
        <taxon>eudicotyledons</taxon>
        <taxon>Gunneridae</taxon>
        <taxon>Pentapetalae</taxon>
        <taxon>asterids</taxon>
        <taxon>Ericales</taxon>
        <taxon>Ericaceae</taxon>
        <taxon>Ericoideae</taxon>
        <taxon>Rhodoreae</taxon>
        <taxon>Rhododendron</taxon>
    </lineage>
</organism>
<dbReference type="OrthoDB" id="1689567at2759"/>
<keyword evidence="3" id="KW-0813">Transport</keyword>
<feature type="domain" description="CSC1/OSCA1-like cytosolic" evidence="14">
    <location>
        <begin position="188"/>
        <end position="238"/>
    </location>
</feature>
<dbReference type="Proteomes" id="UP000626092">
    <property type="component" value="Unassembled WGS sequence"/>
</dbReference>
<evidence type="ECO:0000259" key="13">
    <source>
        <dbReference type="Pfam" id="PF13967"/>
    </source>
</evidence>
<feature type="transmembrane region" description="Helical" evidence="11">
    <location>
        <begin position="709"/>
        <end position="741"/>
    </location>
</feature>
<evidence type="ECO:0000259" key="14">
    <source>
        <dbReference type="Pfam" id="PF14703"/>
    </source>
</evidence>
<feature type="transmembrane region" description="Helical" evidence="11">
    <location>
        <begin position="762"/>
        <end position="783"/>
    </location>
</feature>
<feature type="domain" description="CSC1/OSCA1-like N-terminal transmembrane" evidence="13">
    <location>
        <begin position="5"/>
        <end position="167"/>
    </location>
</feature>
<feature type="domain" description="CSC1/OSCA1-like cytosolic" evidence="14">
    <location>
        <begin position="458"/>
        <end position="504"/>
    </location>
</feature>
<comment type="similarity">
    <text evidence="2">Belongs to the CSC1 (TC 1.A.17) family.</text>
</comment>
<dbReference type="InterPro" id="IPR027815">
    <property type="entry name" value="CSC1/OSCA1-like_cyt"/>
</dbReference>
<keyword evidence="8 11" id="KW-0472">Membrane</keyword>
<dbReference type="GO" id="GO:0005227">
    <property type="term" value="F:calcium-activated cation channel activity"/>
    <property type="evidence" value="ECO:0007669"/>
    <property type="project" value="InterPro"/>
</dbReference>
<feature type="transmembrane region" description="Helical" evidence="11">
    <location>
        <begin position="789"/>
        <end position="808"/>
    </location>
</feature>
<feature type="transmembrane region" description="Helical" evidence="11">
    <location>
        <begin position="610"/>
        <end position="630"/>
    </location>
</feature>
<dbReference type="Pfam" id="PF02714">
    <property type="entry name" value="RSN1_7TM"/>
    <property type="match status" value="1"/>
</dbReference>
<keyword evidence="5" id="KW-0106">Calcium</keyword>
<accession>A0A834GIY6</accession>
<dbReference type="Pfam" id="PF13967">
    <property type="entry name" value="RSN1_TM"/>
    <property type="match status" value="1"/>
</dbReference>
<evidence type="ECO:0000256" key="4">
    <source>
        <dbReference type="ARBA" id="ARBA00022692"/>
    </source>
</evidence>
<feature type="transmembrane region" description="Helical" evidence="11">
    <location>
        <begin position="514"/>
        <end position="538"/>
    </location>
</feature>
<dbReference type="InterPro" id="IPR032880">
    <property type="entry name" value="CSC1/OSCA1-like_N"/>
</dbReference>
<feature type="compositionally biased region" description="Low complexity" evidence="10">
    <location>
        <begin position="420"/>
        <end position="434"/>
    </location>
</feature>
<evidence type="ECO:0000313" key="15">
    <source>
        <dbReference type="EMBL" id="KAF7136129.1"/>
    </source>
</evidence>
<keyword evidence="4 11" id="KW-0812">Transmembrane</keyword>
<keyword evidence="7" id="KW-0406">Ion transport</keyword>
<evidence type="ECO:0000256" key="1">
    <source>
        <dbReference type="ARBA" id="ARBA00004141"/>
    </source>
</evidence>
<feature type="transmembrane region" description="Helical" evidence="11">
    <location>
        <begin position="550"/>
        <end position="571"/>
    </location>
</feature>
<evidence type="ECO:0000313" key="16">
    <source>
        <dbReference type="Proteomes" id="UP000626092"/>
    </source>
</evidence>
<proteinExistence type="inferred from homology"/>
<feature type="transmembrane region" description="Helical" evidence="11">
    <location>
        <begin position="145"/>
        <end position="165"/>
    </location>
</feature>
<evidence type="ECO:0000256" key="10">
    <source>
        <dbReference type="SAM" id="MobiDB-lite"/>
    </source>
</evidence>
<evidence type="ECO:0000256" key="11">
    <source>
        <dbReference type="SAM" id="Phobius"/>
    </source>
</evidence>
<name>A0A834GIY6_RHOSS</name>
<evidence type="ECO:0000256" key="2">
    <source>
        <dbReference type="ARBA" id="ARBA00007779"/>
    </source>
</evidence>
<evidence type="ECO:0000256" key="6">
    <source>
        <dbReference type="ARBA" id="ARBA00022989"/>
    </source>
</evidence>
<reference evidence="15" key="1">
    <citation type="submission" date="2019-11" db="EMBL/GenBank/DDBJ databases">
        <authorList>
            <person name="Liu Y."/>
            <person name="Hou J."/>
            <person name="Li T.-Q."/>
            <person name="Guan C.-H."/>
            <person name="Wu X."/>
            <person name="Wu H.-Z."/>
            <person name="Ling F."/>
            <person name="Zhang R."/>
            <person name="Shi X.-G."/>
            <person name="Ren J.-P."/>
            <person name="Chen E.-F."/>
            <person name="Sun J.-M."/>
        </authorList>
    </citation>
    <scope>NUCLEOTIDE SEQUENCE</scope>
    <source>
        <strain evidence="15">Adult_tree_wgs_1</strain>
        <tissue evidence="15">Leaves</tissue>
    </source>
</reference>
<keyword evidence="6 11" id="KW-1133">Transmembrane helix</keyword>
<dbReference type="InterPro" id="IPR003864">
    <property type="entry name" value="CSC1/OSCA1-like_7TM"/>
</dbReference>
<dbReference type="PANTHER" id="PTHR13018">
    <property type="entry name" value="PROBABLE MEMBRANE PROTEIN DUF221-RELATED"/>
    <property type="match status" value="1"/>
</dbReference>